<dbReference type="Gene3D" id="3.40.50.1820">
    <property type="entry name" value="alpha/beta hydrolase"/>
    <property type="match status" value="1"/>
</dbReference>
<comment type="caution">
    <text evidence="2">The sequence shown here is derived from an EMBL/GenBank/DDBJ whole genome shotgun (WGS) entry which is preliminary data.</text>
</comment>
<dbReference type="InterPro" id="IPR000073">
    <property type="entry name" value="AB_hydrolase_1"/>
</dbReference>
<dbReference type="SUPFAM" id="SSF53474">
    <property type="entry name" value="alpha/beta-Hydrolases"/>
    <property type="match status" value="1"/>
</dbReference>
<evidence type="ECO:0000313" key="2">
    <source>
        <dbReference type="EMBL" id="PTU31854.1"/>
    </source>
</evidence>
<keyword evidence="3" id="KW-1185">Reference proteome</keyword>
<dbReference type="PANTHER" id="PTHR46438:SF11">
    <property type="entry name" value="LIPASE-RELATED"/>
    <property type="match status" value="1"/>
</dbReference>
<gene>
    <name evidence="2" type="ORF">CJD38_03990</name>
</gene>
<dbReference type="AlphaFoldDB" id="A0A2T5MGZ9"/>
<dbReference type="Proteomes" id="UP000244248">
    <property type="component" value="Unassembled WGS sequence"/>
</dbReference>
<dbReference type="OrthoDB" id="5853561at2"/>
<dbReference type="InterPro" id="IPR029058">
    <property type="entry name" value="AB_hydrolase_fold"/>
</dbReference>
<feature type="domain" description="AB hydrolase-1" evidence="1">
    <location>
        <begin position="20"/>
        <end position="258"/>
    </location>
</feature>
<dbReference type="Pfam" id="PF12697">
    <property type="entry name" value="Abhydrolase_6"/>
    <property type="match status" value="1"/>
</dbReference>
<evidence type="ECO:0000313" key="3">
    <source>
        <dbReference type="Proteomes" id="UP000244248"/>
    </source>
</evidence>
<name>A0A2T5MGZ9_9GAMM</name>
<dbReference type="RefSeq" id="WP_107939043.1">
    <property type="nucleotide sequence ID" value="NZ_QANS01000002.1"/>
</dbReference>
<evidence type="ECO:0000259" key="1">
    <source>
        <dbReference type="Pfam" id="PF12697"/>
    </source>
</evidence>
<proteinExistence type="predicted"/>
<dbReference type="EMBL" id="QANS01000002">
    <property type="protein sequence ID" value="PTU31854.1"/>
    <property type="molecule type" value="Genomic_DNA"/>
</dbReference>
<reference evidence="2 3" key="1">
    <citation type="submission" date="2018-04" db="EMBL/GenBank/DDBJ databases">
        <title>Novel species isolated from glacier.</title>
        <authorList>
            <person name="Liu Q."/>
            <person name="Xin Y.-H."/>
        </authorList>
    </citation>
    <scope>NUCLEOTIDE SEQUENCE [LARGE SCALE GENOMIC DNA]</scope>
    <source>
        <strain evidence="2 3">GT1R17</strain>
    </source>
</reference>
<accession>A0A2T5MGZ9</accession>
<organism evidence="2 3">
    <name type="scientific">Stenotrophobium rhamnosiphilum</name>
    <dbReference type="NCBI Taxonomy" id="2029166"/>
    <lineage>
        <taxon>Bacteria</taxon>
        <taxon>Pseudomonadati</taxon>
        <taxon>Pseudomonadota</taxon>
        <taxon>Gammaproteobacteria</taxon>
        <taxon>Nevskiales</taxon>
        <taxon>Nevskiaceae</taxon>
        <taxon>Stenotrophobium</taxon>
    </lineage>
</organism>
<dbReference type="PANTHER" id="PTHR46438">
    <property type="entry name" value="ALPHA/BETA-HYDROLASES SUPERFAMILY PROTEIN"/>
    <property type="match status" value="1"/>
</dbReference>
<sequence length="276" mass="31042">MNRKLSQAAEWYEGGEGSTLVLVHGFSASWRFWKPLLPLLEKHHRVIALTLPGHVGGVSLKKRASPLSIAEALAEQLRERGITQAHFVGQSLGGWMVFEMARLGLARSSMGICSAGAFKTRDDVVKFMRDGQAALKFLPYAVPILKFMSRFSFLRRIALAREMKHGDRMSATDALKHFDNLSRLAIAKEFLDEKLLPIQPLPADNKVPLRVLWGADDTILPFERFGQPLLDTLKLPSCVMVDHWPHTPMFDDPQRVAKEILEFTREVESKEISVAS</sequence>
<protein>
    <recommendedName>
        <fullName evidence="1">AB hydrolase-1 domain-containing protein</fullName>
    </recommendedName>
</protein>